<proteinExistence type="predicted"/>
<dbReference type="InterPro" id="IPR028265">
    <property type="entry name" value="TTDN1/SICKLE"/>
</dbReference>
<evidence type="ECO:0000313" key="2">
    <source>
        <dbReference type="EnsemblMetazoa" id="GAUT026413-PA"/>
    </source>
</evidence>
<reference evidence="2" key="1">
    <citation type="submission" date="2020-05" db="UniProtKB">
        <authorList>
            <consortium name="EnsemblMetazoa"/>
        </authorList>
    </citation>
    <scope>IDENTIFICATION</scope>
    <source>
        <strain evidence="2">TTRI</strain>
    </source>
</reference>
<organism evidence="2 3">
    <name type="scientific">Glossina austeni</name>
    <name type="common">Savannah tsetse fly</name>
    <dbReference type="NCBI Taxonomy" id="7395"/>
    <lineage>
        <taxon>Eukaryota</taxon>
        <taxon>Metazoa</taxon>
        <taxon>Ecdysozoa</taxon>
        <taxon>Arthropoda</taxon>
        <taxon>Hexapoda</taxon>
        <taxon>Insecta</taxon>
        <taxon>Pterygota</taxon>
        <taxon>Neoptera</taxon>
        <taxon>Endopterygota</taxon>
        <taxon>Diptera</taxon>
        <taxon>Brachycera</taxon>
        <taxon>Muscomorpha</taxon>
        <taxon>Hippoboscoidea</taxon>
        <taxon>Glossinidae</taxon>
        <taxon>Glossina</taxon>
    </lineage>
</organism>
<dbReference type="AlphaFoldDB" id="A0A1A9V590"/>
<feature type="region of interest" description="Disordered" evidence="1">
    <location>
        <begin position="57"/>
        <end position="84"/>
    </location>
</feature>
<feature type="region of interest" description="Disordered" evidence="1">
    <location>
        <begin position="124"/>
        <end position="143"/>
    </location>
</feature>
<sequence length="143" mass="16841">MAKQERIGKSYTSPYSQSNERYPSQSEEFISLYTSGRNLTNQRKECGQQHGEYGKNINYGGQQRRWSSPCKRNVNNHFRKTNPERKNEMNTSYFHWSMLEDPWYQLMERKSAIEKSEINICQGNSLSASKSSGDDWRKIPDKK</sequence>
<feature type="compositionally biased region" description="Polar residues" evidence="1">
    <location>
        <begin position="10"/>
        <end position="24"/>
    </location>
</feature>
<dbReference type="Proteomes" id="UP000078200">
    <property type="component" value="Unassembled WGS sequence"/>
</dbReference>
<evidence type="ECO:0000256" key="1">
    <source>
        <dbReference type="SAM" id="MobiDB-lite"/>
    </source>
</evidence>
<feature type="region of interest" description="Disordered" evidence="1">
    <location>
        <begin position="1"/>
        <end position="24"/>
    </location>
</feature>
<accession>A0A1A9V590</accession>
<dbReference type="Pfam" id="PF15502">
    <property type="entry name" value="MPLKIP"/>
    <property type="match status" value="1"/>
</dbReference>
<keyword evidence="3" id="KW-1185">Reference proteome</keyword>
<evidence type="ECO:0000313" key="3">
    <source>
        <dbReference type="Proteomes" id="UP000078200"/>
    </source>
</evidence>
<dbReference type="EnsemblMetazoa" id="GAUT026413-RA">
    <property type="protein sequence ID" value="GAUT026413-PA"/>
    <property type="gene ID" value="GAUT026413"/>
</dbReference>
<feature type="compositionally biased region" description="Basic and acidic residues" evidence="1">
    <location>
        <begin position="132"/>
        <end position="143"/>
    </location>
</feature>
<name>A0A1A9V590_GLOAU</name>
<protein>
    <submittedName>
        <fullName evidence="2">Uncharacterized protein</fullName>
    </submittedName>
</protein>
<dbReference type="STRING" id="7395.A0A1A9V590"/>
<dbReference type="VEuPathDB" id="VectorBase:GAUT026413"/>